<dbReference type="Gene3D" id="1.10.4080.10">
    <property type="entry name" value="ADP-ribosylation/Crystallin J1"/>
    <property type="match status" value="1"/>
</dbReference>
<dbReference type="Pfam" id="PF03747">
    <property type="entry name" value="ADP_ribosyl_GH"/>
    <property type="match status" value="1"/>
</dbReference>
<gene>
    <name evidence="1" type="ordered locus">KKY_829</name>
</gene>
<dbReference type="RefSeq" id="WP_014130017.1">
    <property type="nucleotide sequence ID" value="NC_016078.1"/>
</dbReference>
<dbReference type="PATRIC" id="fig|1082931.4.peg.823"/>
<proteinExistence type="predicted"/>
<dbReference type="Gene3D" id="2.60.120.560">
    <property type="entry name" value="Exo-inulinase, domain 1"/>
    <property type="match status" value="1"/>
</dbReference>
<dbReference type="KEGG" id="phl:KKY_829"/>
<evidence type="ECO:0000313" key="2">
    <source>
        <dbReference type="Proteomes" id="UP000008850"/>
    </source>
</evidence>
<keyword evidence="2" id="KW-1185">Reference proteome</keyword>
<dbReference type="AlphaFoldDB" id="G4REL8"/>
<evidence type="ECO:0000313" key="1">
    <source>
        <dbReference type="EMBL" id="AEQ50868.1"/>
    </source>
</evidence>
<dbReference type="STRING" id="1082931.KKY_829"/>
<dbReference type="Proteomes" id="UP000008850">
    <property type="component" value="Chromosome"/>
</dbReference>
<protein>
    <submittedName>
        <fullName evidence="1">Large exoproteins involved in heme utilization or adhesion</fullName>
    </submittedName>
</protein>
<sequence length="715" mass="77597">MNQYSPSSLSTDVVNRTYAGVLGKLIGVYLGRAVEGWFYEDIEKTFGEIDYYVNHKVKWPLIVPDDDISGTFLFYRALEDNGYPTDISARTIGDTWLNYIIEDRTVLWWGGLGRSTEHTAYLRLKSGIEAPQSGSIAHNGVGMAEQIGAEIFIDAWAMVNPGDPERAAAMARAAGSVSHDGVAVEAACLLAAMQAAAYTERDIDTLLDLGLRHSRSDALNGVISDVRDQCANAGDDWRAVRRWLGAHHGYERYPGNCPMVPNHALLIASLLLGGDDVQKGLKIAVSSGWDTDCNAGNLGALNGIRLGLDGLSQGPDFRGPVADLMYIVGADGGECVTDAVIETRRVLRTAAALAGKSHKAPTSRFAFEFPGSVQGFQRCPLHEGFQAITKVGNLNETGPENGLDITYHALAPGVTGTISVPTFIDPKPRGVSDTSYFEVIASPSLYGTQTVRATVRGFGSDNPRFRFFIQYFDEAEQLARIDGNPFVIAKGDNELVWPVPDTGGRPIHRLGIELSSEKRLSGRVGLIDLDWSGAPDNLEFGTARELTPALTPWDVTTFWTKSFVSSAKHYATDIYNTFTLSHPDAEGVITTGTRDWTDYTVSSELALELHDAVGLVARARGHKRYYAGIVRDGEVQIIKRRDRTETVLARAPFAFQANARKRFALSVKGETIALAIDGHALLNATDAEYLSGGAGFFIEGGTVPALGFAVRRIKE</sequence>
<dbReference type="SUPFAM" id="SSF101478">
    <property type="entry name" value="ADP-ribosylglycohydrolase"/>
    <property type="match status" value="1"/>
</dbReference>
<dbReference type="EMBL" id="CP003075">
    <property type="protein sequence ID" value="AEQ50868.1"/>
    <property type="molecule type" value="Genomic_DNA"/>
</dbReference>
<dbReference type="InterPro" id="IPR005502">
    <property type="entry name" value="Ribosyl_crysJ1"/>
</dbReference>
<dbReference type="InterPro" id="IPR036705">
    <property type="entry name" value="Ribosyl_crysJ1_sf"/>
</dbReference>
<dbReference type="HOGENOM" id="CLU_388180_0_0_5"/>
<organism evidence="1 2">
    <name type="scientific">Pelagibacterium halotolerans (strain DSM 22347 / JCM 15775 / CGMCC 1.7692 / B2)</name>
    <dbReference type="NCBI Taxonomy" id="1082931"/>
    <lineage>
        <taxon>Bacteria</taxon>
        <taxon>Pseudomonadati</taxon>
        <taxon>Pseudomonadota</taxon>
        <taxon>Alphaproteobacteria</taxon>
        <taxon>Hyphomicrobiales</taxon>
        <taxon>Devosiaceae</taxon>
        <taxon>Pelagibacterium</taxon>
    </lineage>
</organism>
<accession>G4REL8</accession>
<name>G4REL8_PELHB</name>
<dbReference type="eggNOG" id="COG1397">
    <property type="taxonomic scope" value="Bacteria"/>
</dbReference>
<reference evidence="1 2" key="1">
    <citation type="journal article" date="2012" name="J. Bacteriol.">
        <title>Complete genome sequence of Pelagibacterium halotolerans B2T.</title>
        <authorList>
            <person name="Huo Y.Y."/>
            <person name="Cheng H."/>
            <person name="Han X.F."/>
            <person name="Jiang X.W."/>
            <person name="Sun C."/>
            <person name="Zhang X.Q."/>
            <person name="Zhu X.F."/>
            <person name="Liu Y.F."/>
            <person name="Li P.F."/>
            <person name="Ni P.X."/>
            <person name="Wu M."/>
        </authorList>
    </citation>
    <scope>NUCLEOTIDE SEQUENCE [LARGE SCALE GENOMIC DNA]</scope>
    <source>
        <strain evidence="2">DSM 22347 / JCM 15775 / CGMCC 1.7692 / B2</strain>
    </source>
</reference>